<dbReference type="Proteomes" id="UP000184310">
    <property type="component" value="Unassembled WGS sequence"/>
</dbReference>
<proteinExistence type="predicted"/>
<sequence>MEEKNKLIKNVKFDFLRDGKIGCCHIEVNCETTEDLKEALEFARSASNLIPPIGETVDEHTSKLSKSKIKPIR</sequence>
<name>A0A1M6K089_9CLOT</name>
<gene>
    <name evidence="1" type="ORF">SAMN02745163_02062</name>
</gene>
<evidence type="ECO:0000313" key="1">
    <source>
        <dbReference type="EMBL" id="SHJ52308.1"/>
    </source>
</evidence>
<dbReference type="RefSeq" id="WP_072986784.1">
    <property type="nucleotide sequence ID" value="NZ_FQZB01000009.1"/>
</dbReference>
<protein>
    <submittedName>
        <fullName evidence="1">Uncharacterized protein</fullName>
    </submittedName>
</protein>
<dbReference type="STRING" id="1121302.SAMN02745163_02062"/>
<dbReference type="AlphaFoldDB" id="A0A1M6K089"/>
<evidence type="ECO:0000313" key="2">
    <source>
        <dbReference type="Proteomes" id="UP000184310"/>
    </source>
</evidence>
<organism evidence="1 2">
    <name type="scientific">Clostridium cavendishii DSM 21758</name>
    <dbReference type="NCBI Taxonomy" id="1121302"/>
    <lineage>
        <taxon>Bacteria</taxon>
        <taxon>Bacillati</taxon>
        <taxon>Bacillota</taxon>
        <taxon>Clostridia</taxon>
        <taxon>Eubacteriales</taxon>
        <taxon>Clostridiaceae</taxon>
        <taxon>Clostridium</taxon>
    </lineage>
</organism>
<accession>A0A1M6K089</accession>
<dbReference type="EMBL" id="FQZB01000009">
    <property type="protein sequence ID" value="SHJ52308.1"/>
    <property type="molecule type" value="Genomic_DNA"/>
</dbReference>
<reference evidence="1 2" key="1">
    <citation type="submission" date="2016-11" db="EMBL/GenBank/DDBJ databases">
        <authorList>
            <person name="Jaros S."/>
            <person name="Januszkiewicz K."/>
            <person name="Wedrychowicz H."/>
        </authorList>
    </citation>
    <scope>NUCLEOTIDE SEQUENCE [LARGE SCALE GENOMIC DNA]</scope>
    <source>
        <strain evidence="1 2">DSM 21758</strain>
    </source>
</reference>
<keyword evidence="2" id="KW-1185">Reference proteome</keyword>